<dbReference type="Pfam" id="PF13426">
    <property type="entry name" value="PAS_9"/>
    <property type="match status" value="1"/>
</dbReference>
<accession>A0ABT4QD54</accession>
<dbReference type="InterPro" id="IPR000160">
    <property type="entry name" value="GGDEF_dom"/>
</dbReference>
<dbReference type="CDD" id="cd01949">
    <property type="entry name" value="GGDEF"/>
    <property type="match status" value="1"/>
</dbReference>
<dbReference type="InterPro" id="IPR035965">
    <property type="entry name" value="PAS-like_dom_sf"/>
</dbReference>
<feature type="domain" description="GGDEF" evidence="3">
    <location>
        <begin position="171"/>
        <end position="306"/>
    </location>
</feature>
<dbReference type="SMART" id="SM00267">
    <property type="entry name" value="GGDEF"/>
    <property type="match status" value="1"/>
</dbReference>
<dbReference type="PROSITE" id="PS50112">
    <property type="entry name" value="PAS"/>
    <property type="match status" value="1"/>
</dbReference>
<dbReference type="EC" id="2.7.7.65" evidence="4"/>
<dbReference type="Gene3D" id="3.30.450.20">
    <property type="entry name" value="PAS domain"/>
    <property type="match status" value="1"/>
</dbReference>
<dbReference type="InterPro" id="IPR029787">
    <property type="entry name" value="Nucleotide_cyclase"/>
</dbReference>
<dbReference type="SMART" id="SM00091">
    <property type="entry name" value="PAS"/>
    <property type="match status" value="1"/>
</dbReference>
<feature type="domain" description="PAS" evidence="1">
    <location>
        <begin position="7"/>
        <end position="65"/>
    </location>
</feature>
<dbReference type="GO" id="GO:0052621">
    <property type="term" value="F:diguanylate cyclase activity"/>
    <property type="evidence" value="ECO:0007669"/>
    <property type="project" value="UniProtKB-EC"/>
</dbReference>
<evidence type="ECO:0000313" key="5">
    <source>
        <dbReference type="Proteomes" id="UP001527882"/>
    </source>
</evidence>
<organism evidence="4 5">
    <name type="scientific">Paenibacillus gyeongsangnamensis</name>
    <dbReference type="NCBI Taxonomy" id="3388067"/>
    <lineage>
        <taxon>Bacteria</taxon>
        <taxon>Bacillati</taxon>
        <taxon>Bacillota</taxon>
        <taxon>Bacilli</taxon>
        <taxon>Bacillales</taxon>
        <taxon>Paenibacillaceae</taxon>
        <taxon>Paenibacillus</taxon>
    </lineage>
</organism>
<dbReference type="EMBL" id="JAQAGZ010000013">
    <property type="protein sequence ID" value="MCZ8514786.1"/>
    <property type="molecule type" value="Genomic_DNA"/>
</dbReference>
<dbReference type="RefSeq" id="WP_269883303.1">
    <property type="nucleotide sequence ID" value="NZ_JAQAGZ010000013.1"/>
</dbReference>
<dbReference type="InterPro" id="IPR043128">
    <property type="entry name" value="Rev_trsase/Diguanyl_cyclase"/>
</dbReference>
<dbReference type="NCBIfam" id="TIGR00254">
    <property type="entry name" value="GGDEF"/>
    <property type="match status" value="1"/>
</dbReference>
<dbReference type="PANTHER" id="PTHR46663">
    <property type="entry name" value="DIGUANYLATE CYCLASE DGCT-RELATED"/>
    <property type="match status" value="1"/>
</dbReference>
<dbReference type="InterPro" id="IPR000014">
    <property type="entry name" value="PAS"/>
</dbReference>
<gene>
    <name evidence="4" type="ORF">O9H85_20640</name>
</gene>
<keyword evidence="4" id="KW-0808">Transferase</keyword>
<dbReference type="PANTHER" id="PTHR46663:SF3">
    <property type="entry name" value="SLL0267 PROTEIN"/>
    <property type="match status" value="1"/>
</dbReference>
<dbReference type="Proteomes" id="UP001527882">
    <property type="component" value="Unassembled WGS sequence"/>
</dbReference>
<comment type="caution">
    <text evidence="4">The sequence shown here is derived from an EMBL/GenBank/DDBJ whole genome shotgun (WGS) entry which is preliminary data.</text>
</comment>
<dbReference type="CDD" id="cd00130">
    <property type="entry name" value="PAS"/>
    <property type="match status" value="1"/>
</dbReference>
<sequence>MINRPVELELFYKLAEQTLNGIIVTDSNNCIIYVNQPFTSTTGYTLKDVYGMNPKILQSGLHSADFYKEMWDTIHRTDQWQGEIWNKRKSGEQLIEWQNIFALRDKSGKVSHYASIFSDITDRMMHETKLKTMNTKLEQLATHDALTENPNRRYFNETLRNEWETARRINKPLSLLMIDIDHFKEYNDTYGHPMGDECLHTVATALRNTLTEGFLARYGGEEFAIILPGTGSDASIAIAEKLLNSVQQLAIPHQSSRTIDVVTISIGCSTVTPKEADDPIMLLEQADVALYRAKTSGRNQSKAIKF</sequence>
<dbReference type="InterPro" id="IPR052163">
    <property type="entry name" value="DGC-Regulatory_Protein"/>
</dbReference>
<dbReference type="Gene3D" id="3.30.70.270">
    <property type="match status" value="1"/>
</dbReference>
<keyword evidence="4" id="KW-0548">Nucleotidyltransferase</keyword>
<evidence type="ECO:0000259" key="1">
    <source>
        <dbReference type="PROSITE" id="PS50112"/>
    </source>
</evidence>
<name>A0ABT4QD54_9BACL</name>
<dbReference type="NCBIfam" id="TIGR00229">
    <property type="entry name" value="sensory_box"/>
    <property type="match status" value="1"/>
</dbReference>
<dbReference type="InterPro" id="IPR000700">
    <property type="entry name" value="PAS-assoc_C"/>
</dbReference>
<dbReference type="SUPFAM" id="SSF55785">
    <property type="entry name" value="PYP-like sensor domain (PAS domain)"/>
    <property type="match status" value="1"/>
</dbReference>
<feature type="domain" description="PAC" evidence="2">
    <location>
        <begin position="80"/>
        <end position="132"/>
    </location>
</feature>
<evidence type="ECO:0000313" key="4">
    <source>
        <dbReference type="EMBL" id="MCZ8514786.1"/>
    </source>
</evidence>
<dbReference type="PROSITE" id="PS50113">
    <property type="entry name" value="PAC"/>
    <property type="match status" value="1"/>
</dbReference>
<proteinExistence type="predicted"/>
<dbReference type="Pfam" id="PF00990">
    <property type="entry name" value="GGDEF"/>
    <property type="match status" value="1"/>
</dbReference>
<keyword evidence="5" id="KW-1185">Reference proteome</keyword>
<reference evidence="4 5" key="1">
    <citation type="submission" date="2022-12" db="EMBL/GenBank/DDBJ databases">
        <title>Draft genome sequence of Paenibacillus sp. dW9.</title>
        <authorList>
            <person name="Choi E.-W."/>
            <person name="Kim D.-U."/>
        </authorList>
    </citation>
    <scope>NUCLEOTIDE SEQUENCE [LARGE SCALE GENOMIC DNA]</scope>
    <source>
        <strain evidence="5">dW9</strain>
    </source>
</reference>
<dbReference type="SUPFAM" id="SSF55073">
    <property type="entry name" value="Nucleotide cyclase"/>
    <property type="match status" value="1"/>
</dbReference>
<evidence type="ECO:0000259" key="2">
    <source>
        <dbReference type="PROSITE" id="PS50113"/>
    </source>
</evidence>
<dbReference type="PROSITE" id="PS50887">
    <property type="entry name" value="GGDEF"/>
    <property type="match status" value="1"/>
</dbReference>
<protein>
    <submittedName>
        <fullName evidence="4">Diguanylate cyclase</fullName>
        <ecNumber evidence="4">2.7.7.65</ecNumber>
    </submittedName>
</protein>
<evidence type="ECO:0000259" key="3">
    <source>
        <dbReference type="PROSITE" id="PS50887"/>
    </source>
</evidence>